<accession>A0A1Z2L5J5</accession>
<dbReference type="Proteomes" id="UP000195755">
    <property type="component" value="Chromosome"/>
</dbReference>
<feature type="signal peptide" evidence="1">
    <location>
        <begin position="1"/>
        <end position="20"/>
    </location>
</feature>
<keyword evidence="1" id="KW-0732">Signal</keyword>
<evidence type="ECO:0000256" key="1">
    <source>
        <dbReference type="SAM" id="SignalP"/>
    </source>
</evidence>
<reference evidence="2 3" key="1">
    <citation type="submission" date="2017-06" db="EMBL/GenBank/DDBJ databases">
        <title>Streptomyces albireticuli Genome sequencing and assembly.</title>
        <authorList>
            <person name="Wang Y."/>
            <person name="Du B."/>
            <person name="Ding Y."/>
            <person name="Liu H."/>
            <person name="Hou Q."/>
            <person name="Liu K."/>
            <person name="Yao L."/>
            <person name="Wang C."/>
        </authorList>
    </citation>
    <scope>NUCLEOTIDE SEQUENCE [LARGE SCALE GENOMIC DNA]</scope>
    <source>
        <strain evidence="2 3">MDJK11</strain>
    </source>
</reference>
<feature type="chain" id="PRO_5012170309" description="Secreted protein" evidence="1">
    <location>
        <begin position="21"/>
        <end position="125"/>
    </location>
</feature>
<dbReference type="AlphaFoldDB" id="A0A1Z2L5J5"/>
<gene>
    <name evidence="2" type="ORF">SMD11_3950</name>
</gene>
<evidence type="ECO:0000313" key="2">
    <source>
        <dbReference type="EMBL" id="ARZ69565.1"/>
    </source>
</evidence>
<evidence type="ECO:0000313" key="3">
    <source>
        <dbReference type="Proteomes" id="UP000195755"/>
    </source>
</evidence>
<organism evidence="2 3">
    <name type="scientific">Streptomyces albireticuli</name>
    <dbReference type="NCBI Taxonomy" id="1940"/>
    <lineage>
        <taxon>Bacteria</taxon>
        <taxon>Bacillati</taxon>
        <taxon>Actinomycetota</taxon>
        <taxon>Actinomycetes</taxon>
        <taxon>Kitasatosporales</taxon>
        <taxon>Streptomycetaceae</taxon>
        <taxon>Streptomyces</taxon>
    </lineage>
</organism>
<sequence length="125" mass="13537">MAASAAAVLAGGLAAGPAAAESRVAAETCQSPRTITDTGGEVTYTECQRTYKGKRQSSVRMYLWDRAYCADPFARVLIGSYDVTYTYFDPVSPGRSPKYETGWHNGADAKVWFEVRRTCHGGDLA</sequence>
<proteinExistence type="predicted"/>
<dbReference type="KEGG" id="salj:SMD11_3950"/>
<protein>
    <recommendedName>
        <fullName evidence="4">Secreted protein</fullName>
    </recommendedName>
</protein>
<name>A0A1Z2L5J5_9ACTN</name>
<dbReference type="EMBL" id="CP021744">
    <property type="protein sequence ID" value="ARZ69565.1"/>
    <property type="molecule type" value="Genomic_DNA"/>
</dbReference>
<evidence type="ECO:0008006" key="4">
    <source>
        <dbReference type="Google" id="ProtNLM"/>
    </source>
</evidence>